<dbReference type="GO" id="GO:0016616">
    <property type="term" value="F:oxidoreductase activity, acting on the CH-OH group of donors, NAD or NADP as acceptor"/>
    <property type="evidence" value="ECO:0007669"/>
    <property type="project" value="UniProtKB-ARBA"/>
</dbReference>
<dbReference type="PANTHER" id="PTHR43827:SF3">
    <property type="entry name" value="NADP-DEPENDENT OXIDOREDUCTASE DOMAIN-CONTAINING PROTEIN"/>
    <property type="match status" value="1"/>
</dbReference>
<comment type="caution">
    <text evidence="5">The sequence shown here is derived from an EMBL/GenBank/DDBJ whole genome shotgun (WGS) entry which is preliminary data.</text>
</comment>
<dbReference type="InterPro" id="IPR023210">
    <property type="entry name" value="NADP_OxRdtase_dom"/>
</dbReference>
<sequence length="552" mass="62401">MAGYHAMISFEDTYLVDVDLYDPSPFADIDSATSNIRANAAILHHYCKYVVNFARLHHRATKWVRQARQIIADRQTESEATEDELKEALASYGLLKSGKEVVESSGRVIDVMEMFRGRDDASDDVEGNDFGCMREVFYHFALMGLTRTFWDPTWKLIDEDLPHMHDMPDLEAHGVFVLERLEQRVPMLGLESWCYLVILMGVAMEVRQVEYQKRVEVVVSDIAGKGFACAESMLGDMRLLWGMDYAAQHDSSIGSQGTDDAKALEESIIHALKVGYRLIDTAQLYGVEEVVGKAIRNSGVPRSEIIVVTKFWGEWHHDPAAALQISLDALGLDYIDVILMHWPWATTPAPEKKVLKKWESPTFIETWKLMEPLVGEKCRSIGVSNFMPKVMDELLAEAKIVPAINQVEMHAFNPNLKLVPYCQEKGIHVMGWSTLGGSRSAQNEILTHELFTSIAKAHDCSTGVVSLSWAVQRGTSIIPKSANKSRIEENIRLVTLTDEEMNKINDAHKTIRKERFSNNIESQHMVIDGVMTQQGWTYVDMGYEDENGNWLV</sequence>
<evidence type="ECO:0000256" key="3">
    <source>
        <dbReference type="ARBA" id="ARBA00023002"/>
    </source>
</evidence>
<dbReference type="Gene3D" id="3.20.20.100">
    <property type="entry name" value="NADP-dependent oxidoreductase domain"/>
    <property type="match status" value="1"/>
</dbReference>
<dbReference type="InterPro" id="IPR018170">
    <property type="entry name" value="Aldo/ket_reductase_CS"/>
</dbReference>
<feature type="domain" description="NADP-dependent oxidoreductase" evidence="4">
    <location>
        <begin position="257"/>
        <end position="507"/>
    </location>
</feature>
<keyword evidence="6" id="KW-1185">Reference proteome</keyword>
<keyword evidence="2" id="KW-0521">NADP</keyword>
<dbReference type="PRINTS" id="PR00069">
    <property type="entry name" value="ALDKETRDTASE"/>
</dbReference>
<reference evidence="5" key="1">
    <citation type="submission" date="2023-01" db="EMBL/GenBank/DDBJ databases">
        <title>Colletotrichum chrysophilum M932 genome sequence.</title>
        <authorList>
            <person name="Baroncelli R."/>
        </authorList>
    </citation>
    <scope>NUCLEOTIDE SEQUENCE</scope>
    <source>
        <strain evidence="5">M932</strain>
    </source>
</reference>
<dbReference type="CDD" id="cd19071">
    <property type="entry name" value="AKR_AKR1-5-like"/>
    <property type="match status" value="1"/>
</dbReference>
<dbReference type="SUPFAM" id="SSF51430">
    <property type="entry name" value="NAD(P)-linked oxidoreductase"/>
    <property type="match status" value="1"/>
</dbReference>
<evidence type="ECO:0000256" key="2">
    <source>
        <dbReference type="ARBA" id="ARBA00022857"/>
    </source>
</evidence>
<dbReference type="Pfam" id="PF00248">
    <property type="entry name" value="Aldo_ket_red"/>
    <property type="match status" value="1"/>
</dbReference>
<dbReference type="PROSITE" id="PS00798">
    <property type="entry name" value="ALDOKETO_REDUCTASE_1"/>
    <property type="match status" value="1"/>
</dbReference>
<gene>
    <name evidence="5" type="ORF">CCHR01_05852</name>
</gene>
<dbReference type="AlphaFoldDB" id="A0AAD9AQ51"/>
<dbReference type="EMBL" id="JAQOWY010000095">
    <property type="protein sequence ID" value="KAK1851469.1"/>
    <property type="molecule type" value="Genomic_DNA"/>
</dbReference>
<keyword evidence="3" id="KW-0560">Oxidoreductase</keyword>
<proteinExistence type="inferred from homology"/>
<organism evidence="5 6">
    <name type="scientific">Colletotrichum chrysophilum</name>
    <dbReference type="NCBI Taxonomy" id="1836956"/>
    <lineage>
        <taxon>Eukaryota</taxon>
        <taxon>Fungi</taxon>
        <taxon>Dikarya</taxon>
        <taxon>Ascomycota</taxon>
        <taxon>Pezizomycotina</taxon>
        <taxon>Sordariomycetes</taxon>
        <taxon>Hypocreomycetidae</taxon>
        <taxon>Glomerellales</taxon>
        <taxon>Glomerellaceae</taxon>
        <taxon>Colletotrichum</taxon>
        <taxon>Colletotrichum gloeosporioides species complex</taxon>
    </lineage>
</organism>
<name>A0AAD9AQ51_9PEZI</name>
<evidence type="ECO:0000313" key="6">
    <source>
        <dbReference type="Proteomes" id="UP001243330"/>
    </source>
</evidence>
<dbReference type="PANTHER" id="PTHR43827">
    <property type="entry name" value="2,5-DIKETO-D-GLUCONIC ACID REDUCTASE"/>
    <property type="match status" value="1"/>
</dbReference>
<dbReference type="InterPro" id="IPR020471">
    <property type="entry name" value="AKR"/>
</dbReference>
<accession>A0AAD9AQ51</accession>
<evidence type="ECO:0000259" key="4">
    <source>
        <dbReference type="Pfam" id="PF00248"/>
    </source>
</evidence>
<comment type="similarity">
    <text evidence="1">Belongs to the aldo/keto reductase family.</text>
</comment>
<evidence type="ECO:0000256" key="1">
    <source>
        <dbReference type="ARBA" id="ARBA00007905"/>
    </source>
</evidence>
<dbReference type="PROSITE" id="PS00062">
    <property type="entry name" value="ALDOKETO_REDUCTASE_2"/>
    <property type="match status" value="1"/>
</dbReference>
<protein>
    <submittedName>
        <fullName evidence="5">Aldo/keto reductase</fullName>
    </submittedName>
</protein>
<dbReference type="Proteomes" id="UP001243330">
    <property type="component" value="Unassembled WGS sequence"/>
</dbReference>
<evidence type="ECO:0000313" key="5">
    <source>
        <dbReference type="EMBL" id="KAK1851469.1"/>
    </source>
</evidence>
<dbReference type="InterPro" id="IPR036812">
    <property type="entry name" value="NAD(P)_OxRdtase_dom_sf"/>
</dbReference>